<evidence type="ECO:0000313" key="7">
    <source>
        <dbReference type="Proteomes" id="UP001292094"/>
    </source>
</evidence>
<dbReference type="InterPro" id="IPR008906">
    <property type="entry name" value="HATC_C_dom"/>
</dbReference>
<evidence type="ECO:0000256" key="2">
    <source>
        <dbReference type="SAM" id="MobiDB-lite"/>
    </source>
</evidence>
<dbReference type="Pfam" id="PF00060">
    <property type="entry name" value="Lig_chan"/>
    <property type="match status" value="1"/>
</dbReference>
<dbReference type="Proteomes" id="UP001292094">
    <property type="component" value="Unassembled WGS sequence"/>
</dbReference>
<evidence type="ECO:0000256" key="1">
    <source>
        <dbReference type="ARBA" id="ARBA00008685"/>
    </source>
</evidence>
<dbReference type="Gene3D" id="1.10.287.70">
    <property type="match status" value="1"/>
</dbReference>
<protein>
    <recommendedName>
        <fullName evidence="8">Ionotropic glutamate receptor C-terminal domain-containing protein</fullName>
    </recommendedName>
</protein>
<dbReference type="Pfam" id="PF05699">
    <property type="entry name" value="Dimer_Tnp_hAT"/>
    <property type="match status" value="1"/>
</dbReference>
<evidence type="ECO:0000259" key="5">
    <source>
        <dbReference type="Pfam" id="PF05699"/>
    </source>
</evidence>
<organism evidence="6 7">
    <name type="scientific">Petrolisthes manimaculis</name>
    <dbReference type="NCBI Taxonomy" id="1843537"/>
    <lineage>
        <taxon>Eukaryota</taxon>
        <taxon>Metazoa</taxon>
        <taxon>Ecdysozoa</taxon>
        <taxon>Arthropoda</taxon>
        <taxon>Crustacea</taxon>
        <taxon>Multicrustacea</taxon>
        <taxon>Malacostraca</taxon>
        <taxon>Eumalacostraca</taxon>
        <taxon>Eucarida</taxon>
        <taxon>Decapoda</taxon>
        <taxon>Pleocyemata</taxon>
        <taxon>Anomura</taxon>
        <taxon>Galatheoidea</taxon>
        <taxon>Porcellanidae</taxon>
        <taxon>Petrolisthes</taxon>
    </lineage>
</organism>
<reference evidence="6" key="1">
    <citation type="submission" date="2023-11" db="EMBL/GenBank/DDBJ databases">
        <title>Genome assemblies of two species of porcelain crab, Petrolisthes cinctipes and Petrolisthes manimaculis (Anomura: Porcellanidae).</title>
        <authorList>
            <person name="Angst P."/>
        </authorList>
    </citation>
    <scope>NUCLEOTIDE SEQUENCE</scope>
    <source>
        <strain evidence="6">PB745_02</strain>
        <tissue evidence="6">Gill</tissue>
    </source>
</reference>
<keyword evidence="3" id="KW-0472">Membrane</keyword>
<feature type="region of interest" description="Disordered" evidence="2">
    <location>
        <begin position="84"/>
        <end position="105"/>
    </location>
</feature>
<dbReference type="PANTHER" id="PTHR45913:SF22">
    <property type="entry name" value="SCAN BOX DOMAIN-CONTAINING PROTEIN"/>
    <property type="match status" value="1"/>
</dbReference>
<keyword evidence="3" id="KW-0812">Transmembrane</keyword>
<keyword evidence="3" id="KW-1133">Transmembrane helix</keyword>
<dbReference type="GO" id="GO:0015276">
    <property type="term" value="F:ligand-gated monoatomic ion channel activity"/>
    <property type="evidence" value="ECO:0007669"/>
    <property type="project" value="InterPro"/>
</dbReference>
<keyword evidence="7" id="KW-1185">Reference proteome</keyword>
<feature type="domain" description="Ionotropic glutamate receptor C-terminal" evidence="4">
    <location>
        <begin position="46"/>
        <end position="267"/>
    </location>
</feature>
<evidence type="ECO:0000259" key="4">
    <source>
        <dbReference type="Pfam" id="PF00060"/>
    </source>
</evidence>
<dbReference type="PANTHER" id="PTHR45913">
    <property type="entry name" value="EPM2A-INTERACTING PROTEIN 1"/>
    <property type="match status" value="1"/>
</dbReference>
<evidence type="ECO:0000256" key="3">
    <source>
        <dbReference type="SAM" id="Phobius"/>
    </source>
</evidence>
<evidence type="ECO:0000313" key="6">
    <source>
        <dbReference type="EMBL" id="KAK4328431.1"/>
    </source>
</evidence>
<evidence type="ECO:0008006" key="8">
    <source>
        <dbReference type="Google" id="ProtNLM"/>
    </source>
</evidence>
<comment type="similarity">
    <text evidence="1">Belongs to the glutamate-gated ion channel (TC 1.A.10.1) family.</text>
</comment>
<proteinExistence type="inferred from homology"/>
<dbReference type="GO" id="GO:0046983">
    <property type="term" value="F:protein dimerization activity"/>
    <property type="evidence" value="ECO:0007669"/>
    <property type="project" value="InterPro"/>
</dbReference>
<comment type="caution">
    <text evidence="6">The sequence shown here is derived from an EMBL/GenBank/DDBJ whole genome shotgun (WGS) entry which is preliminary data.</text>
</comment>
<dbReference type="GO" id="GO:0016020">
    <property type="term" value="C:membrane"/>
    <property type="evidence" value="ECO:0007669"/>
    <property type="project" value="InterPro"/>
</dbReference>
<sequence>MSLDPFRYQVGEISEIIFIDEHGAAYKRPSEQSDIVGFVKPFTPLVWVLVLVLLLMVLVAFSLLSFTQHSLAILPTPTTRNHGVGGGEVMLDGSTGKQEPNPPKHNINRDAVIWTVCSLLAQSVPLKPPRGVVKSVTGLWLLLSLILASVYRSNLKAMLILPKVTLPFNNLEELVNAGLPVWTSLDSLMHRSVYFADPNSLLGGLNRTIYNVGQPNNTTWGALGLIEGAHAIAIPRYSILQVMNSHFSKRNVDDVPDAWQEEFLDLKNDSAAKDAFQNMELEEFWTLVRGTYPLLATNALRILVQFSSTYLCETGFSALVHLKTKARSKLEVEADLRCALSITPPDIEGLVKGKQCQKSH</sequence>
<gene>
    <name evidence="6" type="ORF">Pmani_001179</name>
</gene>
<dbReference type="InterPro" id="IPR001320">
    <property type="entry name" value="Iontro_rcpt_C"/>
</dbReference>
<name>A0AAE1UPN3_9EUCA</name>
<feature type="transmembrane region" description="Helical" evidence="3">
    <location>
        <begin position="45"/>
        <end position="66"/>
    </location>
</feature>
<dbReference type="AlphaFoldDB" id="A0AAE1UPN3"/>
<dbReference type="EMBL" id="JAWZYT010000077">
    <property type="protein sequence ID" value="KAK4328431.1"/>
    <property type="molecule type" value="Genomic_DNA"/>
</dbReference>
<feature type="domain" description="HAT C-terminal dimerisation" evidence="5">
    <location>
        <begin position="270"/>
        <end position="335"/>
    </location>
</feature>
<accession>A0AAE1UPN3</accession>